<evidence type="ECO:0000256" key="3">
    <source>
        <dbReference type="SAM" id="SignalP"/>
    </source>
</evidence>
<keyword evidence="1" id="KW-0677">Repeat</keyword>
<evidence type="ECO:0000313" key="7">
    <source>
        <dbReference type="Proteomes" id="UP000789595"/>
    </source>
</evidence>
<dbReference type="Proteomes" id="UP000789595">
    <property type="component" value="Unassembled WGS sequence"/>
</dbReference>
<feature type="signal peptide" evidence="3">
    <location>
        <begin position="1"/>
        <end position="16"/>
    </location>
</feature>
<organism evidence="5">
    <name type="scientific">Pelagomonas calceolata</name>
    <dbReference type="NCBI Taxonomy" id="35677"/>
    <lineage>
        <taxon>Eukaryota</taxon>
        <taxon>Sar</taxon>
        <taxon>Stramenopiles</taxon>
        <taxon>Ochrophyta</taxon>
        <taxon>Pelagophyceae</taxon>
        <taxon>Pelagomonadales</taxon>
        <taxon>Pelagomonadaceae</taxon>
        <taxon>Pelagomonas</taxon>
    </lineage>
</organism>
<dbReference type="AlphaFoldDB" id="A0A7S4A6G6"/>
<feature type="chain" id="PRO_5035593655" description="STI1/HOP DP domain-containing protein" evidence="3">
    <location>
        <begin position="17"/>
        <end position="240"/>
    </location>
</feature>
<dbReference type="InterPro" id="IPR041243">
    <property type="entry name" value="STI1/HOP_DP"/>
</dbReference>
<gene>
    <name evidence="5" type="ORF">PCAL00307_LOCUS20784</name>
    <name evidence="6" type="ORF">PECAL_1P30920</name>
</gene>
<dbReference type="EMBL" id="HBIW01024084">
    <property type="protein sequence ID" value="CAE0705335.1"/>
    <property type="molecule type" value="Transcribed_RNA"/>
</dbReference>
<keyword evidence="3" id="KW-0732">Signal</keyword>
<sequence length="240" mass="25815">MKLAALALCLVVACDAFQHLRPGVRAPLALHGKTRGDGSEPAEDDGPLDIDAAIDEALKSPSIVDAISEDINAALGKDDAKTPEEMKVGELTAELDLRGIDYSDCIEADELRAKLKDARLSGRAGKDVLDNFNKATAEAMFDKEKNPMNLSKEELEAIKGEDGAIPGGLEPDEVFKLMNDPEVMAMVQKPKFQEIMADVMKGGGPMTLQKHMADPESREMLMTLTKLLQNAGMVPPGASR</sequence>
<dbReference type="EMBL" id="CAKKNE010000001">
    <property type="protein sequence ID" value="CAH0366593.1"/>
    <property type="molecule type" value="Genomic_DNA"/>
</dbReference>
<dbReference type="Gene3D" id="1.10.260.100">
    <property type="match status" value="1"/>
</dbReference>
<evidence type="ECO:0000259" key="4">
    <source>
        <dbReference type="Pfam" id="PF17830"/>
    </source>
</evidence>
<proteinExistence type="predicted"/>
<name>A0A7S4A6G6_9STRA</name>
<dbReference type="Pfam" id="PF17830">
    <property type="entry name" value="STI1-HOP_DP"/>
    <property type="match status" value="1"/>
</dbReference>
<feature type="domain" description="STI1/HOP DP" evidence="4">
    <location>
        <begin position="173"/>
        <end position="224"/>
    </location>
</feature>
<accession>A0A7S4A6G6</accession>
<keyword evidence="7" id="KW-1185">Reference proteome</keyword>
<reference evidence="6" key="2">
    <citation type="submission" date="2021-11" db="EMBL/GenBank/DDBJ databases">
        <authorList>
            <consortium name="Genoscope - CEA"/>
            <person name="William W."/>
        </authorList>
    </citation>
    <scope>NUCLEOTIDE SEQUENCE</scope>
</reference>
<reference evidence="5" key="1">
    <citation type="submission" date="2021-01" db="EMBL/GenBank/DDBJ databases">
        <authorList>
            <person name="Corre E."/>
            <person name="Pelletier E."/>
            <person name="Niang G."/>
            <person name="Scheremetjew M."/>
            <person name="Finn R."/>
            <person name="Kale V."/>
            <person name="Holt S."/>
            <person name="Cochrane G."/>
            <person name="Meng A."/>
            <person name="Brown T."/>
            <person name="Cohen L."/>
        </authorList>
    </citation>
    <scope>NUCLEOTIDE SEQUENCE</scope>
    <source>
        <strain evidence="5">CCMP1756</strain>
    </source>
</reference>
<feature type="region of interest" description="Disordered" evidence="2">
    <location>
        <begin position="29"/>
        <end position="48"/>
    </location>
</feature>
<evidence type="ECO:0000313" key="6">
    <source>
        <dbReference type="EMBL" id="CAH0366593.1"/>
    </source>
</evidence>
<evidence type="ECO:0000256" key="1">
    <source>
        <dbReference type="ARBA" id="ARBA00022737"/>
    </source>
</evidence>
<dbReference type="OrthoDB" id="203674at2759"/>
<protein>
    <recommendedName>
        <fullName evidence="4">STI1/HOP DP domain-containing protein</fullName>
    </recommendedName>
</protein>
<evidence type="ECO:0000313" key="5">
    <source>
        <dbReference type="EMBL" id="CAE0705335.1"/>
    </source>
</evidence>
<evidence type="ECO:0000256" key="2">
    <source>
        <dbReference type="SAM" id="MobiDB-lite"/>
    </source>
</evidence>